<name>K6UTG8_PLACD</name>
<dbReference type="PhylomeDB" id="K6UTG8"/>
<organism evidence="1 2">
    <name type="scientific">Plasmodium cynomolgi (strain B)</name>
    <dbReference type="NCBI Taxonomy" id="1120755"/>
    <lineage>
        <taxon>Eukaryota</taxon>
        <taxon>Sar</taxon>
        <taxon>Alveolata</taxon>
        <taxon>Apicomplexa</taxon>
        <taxon>Aconoidasida</taxon>
        <taxon>Haemosporida</taxon>
        <taxon>Plasmodiidae</taxon>
        <taxon>Plasmodium</taxon>
        <taxon>Plasmodium (Plasmodium)</taxon>
    </lineage>
</organism>
<dbReference type="EMBL" id="DF157098">
    <property type="protein sequence ID" value="GAB65395.1"/>
    <property type="molecule type" value="Genomic_DNA"/>
</dbReference>
<dbReference type="OMA" id="ILCRIAN"/>
<gene>
    <name evidence="1" type="ORF">PCYB_061270</name>
</gene>
<proteinExistence type="predicted"/>
<dbReference type="GeneID" id="14691866"/>
<dbReference type="AlphaFoldDB" id="K6UTG8"/>
<keyword evidence="2" id="KW-1185">Reference proteome</keyword>
<sequence length="146" mass="17300">MLIVSNYYYILSSAKIYMKHFKRLKCYKTIKKIGNKGPQHSTKEINFRRPFARNKKKKYIAHLKDTDKEKETYADRTSAGDPIHHYLLDAFEANYTAILGSLSWANLNSLERELHDFYSIQKESLISSHHKVFSRTLNNYIDLFFK</sequence>
<accession>K6UTG8</accession>
<dbReference type="Proteomes" id="UP000006319">
    <property type="component" value="Chromosome 6"/>
</dbReference>
<dbReference type="OrthoDB" id="385189at2759"/>
<evidence type="ECO:0000313" key="1">
    <source>
        <dbReference type="EMBL" id="GAB65395.1"/>
    </source>
</evidence>
<evidence type="ECO:0000313" key="2">
    <source>
        <dbReference type="Proteomes" id="UP000006319"/>
    </source>
</evidence>
<dbReference type="VEuPathDB" id="PlasmoDB:PCYB_061270"/>
<reference evidence="1 2" key="1">
    <citation type="journal article" date="2012" name="Nat. Genet.">
        <title>Plasmodium cynomolgi genome sequences provide insight into Plasmodium vivax and the monkey malaria clade.</title>
        <authorList>
            <person name="Tachibana S."/>
            <person name="Sullivan S.A."/>
            <person name="Kawai S."/>
            <person name="Nakamura S."/>
            <person name="Kim H.R."/>
            <person name="Goto N."/>
            <person name="Arisue N."/>
            <person name="Palacpac N.M.Q."/>
            <person name="Honma H."/>
            <person name="Yagi M."/>
            <person name="Tougan T."/>
            <person name="Katakai Y."/>
            <person name="Kaneko O."/>
            <person name="Mita T."/>
            <person name="Kita K."/>
            <person name="Yasutomi Y."/>
            <person name="Sutton P.L."/>
            <person name="Shakhbatyan R."/>
            <person name="Horii T."/>
            <person name="Yasunaga T."/>
            <person name="Barnwell J.W."/>
            <person name="Escalante A.A."/>
            <person name="Carlton J.M."/>
            <person name="Tanabe K."/>
        </authorList>
    </citation>
    <scope>NUCLEOTIDE SEQUENCE [LARGE SCALE GENOMIC DNA]</scope>
    <source>
        <strain evidence="1 2">B</strain>
    </source>
</reference>
<dbReference type="RefSeq" id="XP_004221342.1">
    <property type="nucleotide sequence ID" value="XM_004221294.1"/>
</dbReference>
<protein>
    <submittedName>
        <fullName evidence="1">Uncharacterized protein</fullName>
    </submittedName>
</protein>
<dbReference type="KEGG" id="pcy:PCYB_061270"/>